<dbReference type="PANTHER" id="PTHR46231:SF1">
    <property type="entry name" value="ANKYRIN REPEAT AND BTB_POZ DOMAIN-CONTAINING PROTEIN 1"/>
    <property type="match status" value="1"/>
</dbReference>
<evidence type="ECO:0000256" key="2">
    <source>
        <dbReference type="ARBA" id="ARBA00022737"/>
    </source>
</evidence>
<feature type="domain" description="MATH" evidence="5">
    <location>
        <begin position="13"/>
        <end position="139"/>
    </location>
</feature>
<evidence type="ECO:0000259" key="5">
    <source>
        <dbReference type="PROSITE" id="PS50144"/>
    </source>
</evidence>
<evidence type="ECO:0000259" key="4">
    <source>
        <dbReference type="PROSITE" id="PS50097"/>
    </source>
</evidence>
<keyword evidence="6" id="KW-0378">Hydrolase</keyword>
<keyword evidence="2" id="KW-0677">Repeat</keyword>
<dbReference type="GO" id="GO:0008233">
    <property type="term" value="F:peptidase activity"/>
    <property type="evidence" value="ECO:0007669"/>
    <property type="project" value="UniProtKB-KW"/>
</dbReference>
<dbReference type="InterPro" id="IPR002083">
    <property type="entry name" value="MATH/TRAF_dom"/>
</dbReference>
<accession>A0A9W6BIU4</accession>
<gene>
    <name evidence="6" type="primary">PLESTBF000352</name>
    <name evidence="6" type="ORF">PLESTB_000697900</name>
</gene>
<dbReference type="GO" id="GO:0006508">
    <property type="term" value="P:proteolysis"/>
    <property type="evidence" value="ECO:0007669"/>
    <property type="project" value="UniProtKB-KW"/>
</dbReference>
<dbReference type="EMBL" id="BRXU01000007">
    <property type="protein sequence ID" value="GLC53006.1"/>
    <property type="molecule type" value="Genomic_DNA"/>
</dbReference>
<dbReference type="InterPro" id="IPR000210">
    <property type="entry name" value="BTB/POZ_dom"/>
</dbReference>
<dbReference type="PROSITE" id="PS50144">
    <property type="entry name" value="MATH"/>
    <property type="match status" value="1"/>
</dbReference>
<dbReference type="GO" id="GO:0000151">
    <property type="term" value="C:ubiquitin ligase complex"/>
    <property type="evidence" value="ECO:0007669"/>
    <property type="project" value="TreeGrafter"/>
</dbReference>
<dbReference type="CDD" id="cd00121">
    <property type="entry name" value="MATH"/>
    <property type="match status" value="1"/>
</dbReference>
<dbReference type="Pfam" id="PF22486">
    <property type="entry name" value="MATH_2"/>
    <property type="match status" value="1"/>
</dbReference>
<dbReference type="SUPFAM" id="SSF49599">
    <property type="entry name" value="TRAF domain-like"/>
    <property type="match status" value="1"/>
</dbReference>
<dbReference type="PROSITE" id="PS50097">
    <property type="entry name" value="BTB"/>
    <property type="match status" value="1"/>
</dbReference>
<dbReference type="CDD" id="cd18186">
    <property type="entry name" value="BTB_POZ_ZBTB_KLHL-like"/>
    <property type="match status" value="1"/>
</dbReference>
<dbReference type="Gene3D" id="2.60.210.10">
    <property type="entry name" value="Apoptosis, Tumor Necrosis Factor Receptor Associated Protein 2, Chain A"/>
    <property type="match status" value="1"/>
</dbReference>
<dbReference type="SUPFAM" id="SSF54695">
    <property type="entry name" value="POZ domain"/>
    <property type="match status" value="1"/>
</dbReference>
<evidence type="ECO:0000313" key="7">
    <source>
        <dbReference type="Proteomes" id="UP001165080"/>
    </source>
</evidence>
<keyword evidence="6" id="KW-0645">Protease</keyword>
<dbReference type="SMART" id="SM00225">
    <property type="entry name" value="BTB"/>
    <property type="match status" value="1"/>
</dbReference>
<feature type="domain" description="BTB" evidence="4">
    <location>
        <begin position="180"/>
        <end position="247"/>
    </location>
</feature>
<dbReference type="InterPro" id="IPR044515">
    <property type="entry name" value="ABTB1"/>
</dbReference>
<dbReference type="Proteomes" id="UP001165080">
    <property type="component" value="Unassembled WGS sequence"/>
</dbReference>
<comment type="caution">
    <text evidence="6">The sequence shown here is derived from an EMBL/GenBank/DDBJ whole genome shotgun (WGS) entry which is preliminary data.</text>
</comment>
<dbReference type="GO" id="GO:0005737">
    <property type="term" value="C:cytoplasm"/>
    <property type="evidence" value="ECO:0007669"/>
    <property type="project" value="TreeGrafter"/>
</dbReference>
<name>A0A9W6BIU4_9CHLO</name>
<keyword evidence="3" id="KW-0040">ANK repeat</keyword>
<dbReference type="InterPro" id="IPR008974">
    <property type="entry name" value="TRAF-like"/>
</dbReference>
<proteinExistence type="predicted"/>
<evidence type="ECO:0000313" key="6">
    <source>
        <dbReference type="EMBL" id="GLC53006.1"/>
    </source>
</evidence>
<dbReference type="InterPro" id="IPR011333">
    <property type="entry name" value="SKP1/BTB/POZ_sf"/>
</dbReference>
<evidence type="ECO:0000256" key="3">
    <source>
        <dbReference type="ARBA" id="ARBA00023043"/>
    </source>
</evidence>
<dbReference type="AlphaFoldDB" id="A0A9W6BIU4"/>
<comment type="pathway">
    <text evidence="1">Protein modification; protein ubiquitination.</text>
</comment>
<sequence>MSCMAGKRGADADRTYEWVIRYFGCLDGSQVSDPFMADAYFWRLQCYSKPNTNSQSHVSLFLEYPAAPLTPTDRLPTATYTLTIVNHKQPALSQSRSGDNIFNRERNSQGFSDMLPLTDATVAKGFLRADGAMVVRVEIKVKDKKLLTESEVAPLAKKCKAASSVTTDLLTLLQDPGPASDLTLTAGGRSFPVHRAILAARCEFFKTMFASGFDDSTSKQVAMPDTDPDALQLLLCFIYGGVLDSCPQALLKPAAELADRLRLTDAHAELEECILNGTGPESIVDDMLWAERRGSSKLSKSLQRDYLKTHVKKVSESAMATLAEHNPKLMARLCMISLGRLKP</sequence>
<dbReference type="Pfam" id="PF00651">
    <property type="entry name" value="BTB"/>
    <property type="match status" value="1"/>
</dbReference>
<dbReference type="Gene3D" id="3.30.710.10">
    <property type="entry name" value="Potassium Channel Kv1.1, Chain A"/>
    <property type="match status" value="1"/>
</dbReference>
<dbReference type="PANTHER" id="PTHR46231">
    <property type="entry name" value="ANKYRIN REPEAT AND BTB/POZ DOMAIN-CONTAINING PROTEIN 1"/>
    <property type="match status" value="1"/>
</dbReference>
<reference evidence="6 7" key="1">
    <citation type="journal article" date="2023" name="Commun. Biol.">
        <title>Reorganization of the ancestral sex-determining regions during the evolution of trioecy in Pleodorina starrii.</title>
        <authorList>
            <person name="Takahashi K."/>
            <person name="Suzuki S."/>
            <person name="Kawai-Toyooka H."/>
            <person name="Yamamoto K."/>
            <person name="Hamaji T."/>
            <person name="Ootsuki R."/>
            <person name="Yamaguchi H."/>
            <person name="Kawachi M."/>
            <person name="Higashiyama T."/>
            <person name="Nozaki H."/>
        </authorList>
    </citation>
    <scope>NUCLEOTIDE SEQUENCE [LARGE SCALE GENOMIC DNA]</scope>
    <source>
        <strain evidence="6 7">NIES-4479</strain>
    </source>
</reference>
<organism evidence="6 7">
    <name type="scientific">Pleodorina starrii</name>
    <dbReference type="NCBI Taxonomy" id="330485"/>
    <lineage>
        <taxon>Eukaryota</taxon>
        <taxon>Viridiplantae</taxon>
        <taxon>Chlorophyta</taxon>
        <taxon>core chlorophytes</taxon>
        <taxon>Chlorophyceae</taxon>
        <taxon>CS clade</taxon>
        <taxon>Chlamydomonadales</taxon>
        <taxon>Volvocaceae</taxon>
        <taxon>Pleodorina</taxon>
    </lineage>
</organism>
<protein>
    <submittedName>
        <fullName evidence="6">Ubiquitin-specific protease ubp15, variant 2</fullName>
    </submittedName>
</protein>
<keyword evidence="7" id="KW-1185">Reference proteome</keyword>
<evidence type="ECO:0000256" key="1">
    <source>
        <dbReference type="ARBA" id="ARBA00004906"/>
    </source>
</evidence>